<comment type="caution">
    <text evidence="9">The sequence shown here is derived from an EMBL/GenBank/DDBJ whole genome shotgun (WGS) entry which is preliminary data.</text>
</comment>
<dbReference type="EMBL" id="JBHSGF010000005">
    <property type="protein sequence ID" value="MFC4555277.1"/>
    <property type="molecule type" value="Genomic_DNA"/>
</dbReference>
<comment type="subcellular location">
    <subcellularLocation>
        <location evidence="1">Cell membrane</location>
        <topology evidence="1">Multi-pass membrane protein</topology>
    </subcellularLocation>
</comment>
<dbReference type="PANTHER" id="PTHR24221:SF590">
    <property type="entry name" value="COMPONENT LINKED WITH THE ASSEMBLY OF CYTOCHROME' TRANSPORT TRANSMEMBRANE ATP-BINDING PROTEIN ABC TRANSPORTER CYDD-RELATED"/>
    <property type="match status" value="1"/>
</dbReference>
<dbReference type="PANTHER" id="PTHR24221">
    <property type="entry name" value="ATP-BINDING CASSETTE SUB-FAMILY B"/>
    <property type="match status" value="1"/>
</dbReference>
<organism evidence="9 10">
    <name type="scientific">Georgenia faecalis</name>
    <dbReference type="NCBI Taxonomy" id="2483799"/>
    <lineage>
        <taxon>Bacteria</taxon>
        <taxon>Bacillati</taxon>
        <taxon>Actinomycetota</taxon>
        <taxon>Actinomycetes</taxon>
        <taxon>Micrococcales</taxon>
        <taxon>Bogoriellaceae</taxon>
        <taxon>Georgenia</taxon>
    </lineage>
</organism>
<name>A0ABV9D9F7_9MICO</name>
<dbReference type="Gene3D" id="3.40.50.300">
    <property type="entry name" value="P-loop containing nucleotide triphosphate hydrolases"/>
    <property type="match status" value="1"/>
</dbReference>
<dbReference type="InterPro" id="IPR003439">
    <property type="entry name" value="ABC_transporter-like_ATP-bd"/>
</dbReference>
<evidence type="ECO:0000313" key="9">
    <source>
        <dbReference type="EMBL" id="MFC4555277.1"/>
    </source>
</evidence>
<evidence type="ECO:0000256" key="4">
    <source>
        <dbReference type="ARBA" id="ARBA00022840"/>
    </source>
</evidence>
<dbReference type="SUPFAM" id="SSF52540">
    <property type="entry name" value="P-loop containing nucleoside triphosphate hydrolases"/>
    <property type="match status" value="1"/>
</dbReference>
<dbReference type="CDD" id="cd18584">
    <property type="entry name" value="ABC_6TM_AarD_CydD"/>
    <property type="match status" value="1"/>
</dbReference>
<gene>
    <name evidence="9" type="primary">cydD</name>
    <name evidence="9" type="ORF">ACFO3F_08455</name>
</gene>
<evidence type="ECO:0000256" key="2">
    <source>
        <dbReference type="ARBA" id="ARBA00022692"/>
    </source>
</evidence>
<dbReference type="NCBIfam" id="TIGR02857">
    <property type="entry name" value="CydD"/>
    <property type="match status" value="1"/>
</dbReference>
<dbReference type="InterPro" id="IPR036640">
    <property type="entry name" value="ABC1_TM_sf"/>
</dbReference>
<dbReference type="InterPro" id="IPR039421">
    <property type="entry name" value="Type_1_exporter"/>
</dbReference>
<evidence type="ECO:0000259" key="7">
    <source>
        <dbReference type="PROSITE" id="PS50893"/>
    </source>
</evidence>
<evidence type="ECO:0000256" key="6">
    <source>
        <dbReference type="ARBA" id="ARBA00023136"/>
    </source>
</evidence>
<dbReference type="PROSITE" id="PS50893">
    <property type="entry name" value="ABC_TRANSPORTER_2"/>
    <property type="match status" value="1"/>
</dbReference>
<dbReference type="Pfam" id="PF00664">
    <property type="entry name" value="ABC_membrane"/>
    <property type="match status" value="1"/>
</dbReference>
<dbReference type="RefSeq" id="WP_122823743.1">
    <property type="nucleotide sequence ID" value="NZ_CP033325.1"/>
</dbReference>
<sequence length="616" mass="63444">MKPLDPRLLRRARAARRYVVLTATTGVLTAALVIAQALLLAHALAPVVTGEATWPDVAPTVGWLAAVVVARTAVTAVQERYAHRAATRTITDLRRQVLTHAAALGPRWLARGRTASVATLATRGLDDLEPYLVRYLPQLLLAATVTPATLAVVLSLDWIAALTIALTVPLVPLFMALVGWLTQGYAARRLATMQRLGDQVLDLLAGLPTLRALGRERGPVARVRALGDAHRRATMGTLRVAFLSGMVLELLTTLAVALVAVGVGFRLVYGQLDLTTGLAVIVLAPEVYLPLRQVGAHFHASADGVAAADQAFEILETPVPARGTVPAPDLRSTVVRLEGVSVAAPDRDLLAPADLTFALAPGTVTALAGPNGAGKSTAVAVVLGLLPPTSGRVRLAPADGGSGGVDDGGSVGLDEIDPERWWAQIAWVPQRPALTPGTIAELVDDGRPVTVDERDRAAALTGLAAVVARLPRGWQTPVGQGGHGLSLGERQRLALTRALLDPAPLVVLDEPTAHLDHESEAVVLRAVEALRRQGRTVLLVAHRSTLLRCADGVVEVRSAPAEAGAPVDVGVPVGAGVPVAGALAAAGAATGMEATGVAPGVASPNAAAPGGDGGAP</sequence>
<keyword evidence="3" id="KW-0547">Nucleotide-binding</keyword>
<dbReference type="SMART" id="SM00382">
    <property type="entry name" value="AAA"/>
    <property type="match status" value="1"/>
</dbReference>
<dbReference type="Pfam" id="PF00005">
    <property type="entry name" value="ABC_tran"/>
    <property type="match status" value="1"/>
</dbReference>
<dbReference type="CDD" id="cd03228">
    <property type="entry name" value="ABCC_MRP_Like"/>
    <property type="match status" value="1"/>
</dbReference>
<evidence type="ECO:0000256" key="1">
    <source>
        <dbReference type="ARBA" id="ARBA00004651"/>
    </source>
</evidence>
<dbReference type="InterPro" id="IPR003593">
    <property type="entry name" value="AAA+_ATPase"/>
</dbReference>
<evidence type="ECO:0000259" key="8">
    <source>
        <dbReference type="PROSITE" id="PS50929"/>
    </source>
</evidence>
<evidence type="ECO:0000313" key="10">
    <source>
        <dbReference type="Proteomes" id="UP001595955"/>
    </source>
</evidence>
<reference evidence="10" key="1">
    <citation type="journal article" date="2019" name="Int. J. Syst. Evol. Microbiol.">
        <title>The Global Catalogue of Microorganisms (GCM) 10K type strain sequencing project: providing services to taxonomists for standard genome sequencing and annotation.</title>
        <authorList>
            <consortium name="The Broad Institute Genomics Platform"/>
            <consortium name="The Broad Institute Genome Sequencing Center for Infectious Disease"/>
            <person name="Wu L."/>
            <person name="Ma J."/>
        </authorList>
    </citation>
    <scope>NUCLEOTIDE SEQUENCE [LARGE SCALE GENOMIC DNA]</scope>
    <source>
        <strain evidence="10">JCM 3369</strain>
    </source>
</reference>
<dbReference type="InterPro" id="IPR011527">
    <property type="entry name" value="ABC1_TM_dom"/>
</dbReference>
<dbReference type="PROSITE" id="PS50929">
    <property type="entry name" value="ABC_TM1F"/>
    <property type="match status" value="1"/>
</dbReference>
<evidence type="ECO:0000256" key="5">
    <source>
        <dbReference type="ARBA" id="ARBA00022989"/>
    </source>
</evidence>
<accession>A0ABV9D9F7</accession>
<dbReference type="InterPro" id="IPR027417">
    <property type="entry name" value="P-loop_NTPase"/>
</dbReference>
<feature type="domain" description="ABC transporter" evidence="7">
    <location>
        <begin position="335"/>
        <end position="583"/>
    </location>
</feature>
<dbReference type="Gene3D" id="1.20.1560.10">
    <property type="entry name" value="ABC transporter type 1, transmembrane domain"/>
    <property type="match status" value="1"/>
</dbReference>
<dbReference type="SUPFAM" id="SSF90123">
    <property type="entry name" value="ABC transporter transmembrane region"/>
    <property type="match status" value="1"/>
</dbReference>
<protein>
    <submittedName>
        <fullName evidence="9">Thiol reductant ABC exporter subunit CydD</fullName>
    </submittedName>
</protein>
<keyword evidence="2" id="KW-0812">Transmembrane</keyword>
<dbReference type="InterPro" id="IPR014216">
    <property type="entry name" value="ABC_transptr_CydD"/>
</dbReference>
<feature type="domain" description="ABC transmembrane type-1" evidence="8">
    <location>
        <begin position="20"/>
        <end position="303"/>
    </location>
</feature>
<keyword evidence="5" id="KW-1133">Transmembrane helix</keyword>
<dbReference type="Proteomes" id="UP001595955">
    <property type="component" value="Unassembled WGS sequence"/>
</dbReference>
<evidence type="ECO:0000256" key="3">
    <source>
        <dbReference type="ARBA" id="ARBA00022741"/>
    </source>
</evidence>
<keyword evidence="4" id="KW-0067">ATP-binding</keyword>
<keyword evidence="6" id="KW-0472">Membrane</keyword>
<keyword evidence="10" id="KW-1185">Reference proteome</keyword>
<proteinExistence type="predicted"/>